<dbReference type="Proteomes" id="UP000307440">
    <property type="component" value="Unassembled WGS sequence"/>
</dbReference>
<keyword evidence="2" id="KW-1185">Reference proteome</keyword>
<dbReference type="AlphaFoldDB" id="A0A5C3KGL0"/>
<dbReference type="EMBL" id="ML210377">
    <property type="protein sequence ID" value="TFK18813.1"/>
    <property type="molecule type" value="Genomic_DNA"/>
</dbReference>
<reference evidence="1 2" key="1">
    <citation type="journal article" date="2019" name="Nat. Ecol. Evol.">
        <title>Megaphylogeny resolves global patterns of mushroom evolution.</title>
        <authorList>
            <person name="Varga T."/>
            <person name="Krizsan K."/>
            <person name="Foldi C."/>
            <person name="Dima B."/>
            <person name="Sanchez-Garcia M."/>
            <person name="Sanchez-Ramirez S."/>
            <person name="Szollosi G.J."/>
            <person name="Szarkandi J.G."/>
            <person name="Papp V."/>
            <person name="Albert L."/>
            <person name="Andreopoulos W."/>
            <person name="Angelini C."/>
            <person name="Antonin V."/>
            <person name="Barry K.W."/>
            <person name="Bougher N.L."/>
            <person name="Buchanan P."/>
            <person name="Buyck B."/>
            <person name="Bense V."/>
            <person name="Catcheside P."/>
            <person name="Chovatia M."/>
            <person name="Cooper J."/>
            <person name="Damon W."/>
            <person name="Desjardin D."/>
            <person name="Finy P."/>
            <person name="Geml J."/>
            <person name="Haridas S."/>
            <person name="Hughes K."/>
            <person name="Justo A."/>
            <person name="Karasinski D."/>
            <person name="Kautmanova I."/>
            <person name="Kiss B."/>
            <person name="Kocsube S."/>
            <person name="Kotiranta H."/>
            <person name="LaButti K.M."/>
            <person name="Lechner B.E."/>
            <person name="Liimatainen K."/>
            <person name="Lipzen A."/>
            <person name="Lukacs Z."/>
            <person name="Mihaltcheva S."/>
            <person name="Morgado L.N."/>
            <person name="Niskanen T."/>
            <person name="Noordeloos M.E."/>
            <person name="Ohm R.A."/>
            <person name="Ortiz-Santana B."/>
            <person name="Ovrebo C."/>
            <person name="Racz N."/>
            <person name="Riley R."/>
            <person name="Savchenko A."/>
            <person name="Shiryaev A."/>
            <person name="Soop K."/>
            <person name="Spirin V."/>
            <person name="Szebenyi C."/>
            <person name="Tomsovsky M."/>
            <person name="Tulloss R.E."/>
            <person name="Uehling J."/>
            <person name="Grigoriev I.V."/>
            <person name="Vagvolgyi C."/>
            <person name="Papp T."/>
            <person name="Martin F.M."/>
            <person name="Miettinen O."/>
            <person name="Hibbett D.S."/>
            <person name="Nagy L.G."/>
        </authorList>
    </citation>
    <scope>NUCLEOTIDE SEQUENCE [LARGE SCALE GENOMIC DNA]</scope>
    <source>
        <strain evidence="1 2">CBS 121175</strain>
    </source>
</reference>
<evidence type="ECO:0000313" key="2">
    <source>
        <dbReference type="Proteomes" id="UP000307440"/>
    </source>
</evidence>
<accession>A0A5C3KGL0</accession>
<evidence type="ECO:0000313" key="1">
    <source>
        <dbReference type="EMBL" id="TFK18813.1"/>
    </source>
</evidence>
<name>A0A5C3KGL0_COPMA</name>
<proteinExistence type="predicted"/>
<organism evidence="1 2">
    <name type="scientific">Coprinopsis marcescibilis</name>
    <name type="common">Agaric fungus</name>
    <name type="synonym">Psathyrella marcescibilis</name>
    <dbReference type="NCBI Taxonomy" id="230819"/>
    <lineage>
        <taxon>Eukaryota</taxon>
        <taxon>Fungi</taxon>
        <taxon>Dikarya</taxon>
        <taxon>Basidiomycota</taxon>
        <taxon>Agaricomycotina</taxon>
        <taxon>Agaricomycetes</taxon>
        <taxon>Agaricomycetidae</taxon>
        <taxon>Agaricales</taxon>
        <taxon>Agaricineae</taxon>
        <taxon>Psathyrellaceae</taxon>
        <taxon>Coprinopsis</taxon>
    </lineage>
</organism>
<protein>
    <submittedName>
        <fullName evidence="1">Uncharacterized protein</fullName>
    </submittedName>
</protein>
<gene>
    <name evidence="1" type="ORF">FA15DRAFT_242466</name>
</gene>
<sequence>MLTIPIAVLRGKILYARCSLFKHSKHPANPPIRTICLNIPSATTFLCPPTSATSGLEMSRDLRLTLRVASLSPLTAHAFVNCALRVKLRLQLSLPYFNNVALMPIFRASASLHLLMLLNLSHLSLSSMLQRSWMAESRSAVPAPTPTDKKESIAQELEITDRATVFESTVPVCVVARRARKLALCDSKRCTYY</sequence>